<dbReference type="GO" id="GO:0006915">
    <property type="term" value="P:apoptotic process"/>
    <property type="evidence" value="ECO:0007669"/>
    <property type="project" value="UniProtKB-UniRule"/>
</dbReference>
<evidence type="ECO:0000256" key="2">
    <source>
        <dbReference type="PROSITE-ProRule" id="PRU00447"/>
    </source>
</evidence>
<dbReference type="PANTHER" id="PTHR12306:SF9">
    <property type="entry name" value="LIPID TRANSFERASE CIDEC"/>
    <property type="match status" value="1"/>
</dbReference>
<evidence type="ECO:0000256" key="1">
    <source>
        <dbReference type="ARBA" id="ARBA00022703"/>
    </source>
</evidence>
<evidence type="ECO:0000313" key="5">
    <source>
        <dbReference type="Proteomes" id="UP001142489"/>
    </source>
</evidence>
<dbReference type="SUPFAM" id="SSF54277">
    <property type="entry name" value="CAD &amp; PB1 domains"/>
    <property type="match status" value="1"/>
</dbReference>
<evidence type="ECO:0000259" key="3">
    <source>
        <dbReference type="PROSITE" id="PS51135"/>
    </source>
</evidence>
<dbReference type="PANTHER" id="PTHR12306">
    <property type="entry name" value="CELL DEATH ACTIVATOR CIDE"/>
    <property type="match status" value="1"/>
</dbReference>
<feature type="domain" description="CIDE-N" evidence="3">
    <location>
        <begin position="42"/>
        <end position="118"/>
    </location>
</feature>
<evidence type="ECO:0000313" key="4">
    <source>
        <dbReference type="EMBL" id="KAJ7309534.1"/>
    </source>
</evidence>
<accession>A0A9Q0XC18</accession>
<proteinExistence type="predicted"/>
<dbReference type="Pfam" id="PF02017">
    <property type="entry name" value="CIDE-N"/>
    <property type="match status" value="1"/>
</dbReference>
<organism evidence="4 5">
    <name type="scientific">Phrynocephalus forsythii</name>
    <dbReference type="NCBI Taxonomy" id="171643"/>
    <lineage>
        <taxon>Eukaryota</taxon>
        <taxon>Metazoa</taxon>
        <taxon>Chordata</taxon>
        <taxon>Craniata</taxon>
        <taxon>Vertebrata</taxon>
        <taxon>Euteleostomi</taxon>
        <taxon>Lepidosauria</taxon>
        <taxon>Squamata</taxon>
        <taxon>Bifurcata</taxon>
        <taxon>Unidentata</taxon>
        <taxon>Episquamata</taxon>
        <taxon>Toxicofera</taxon>
        <taxon>Iguania</taxon>
        <taxon>Acrodonta</taxon>
        <taxon>Agamidae</taxon>
        <taxon>Agaminae</taxon>
        <taxon>Phrynocephalus</taxon>
    </lineage>
</organism>
<dbReference type="SMART" id="SM00266">
    <property type="entry name" value="CAD"/>
    <property type="match status" value="1"/>
</dbReference>
<dbReference type="EMBL" id="JAPFRF010000016">
    <property type="protein sequence ID" value="KAJ7309534.1"/>
    <property type="molecule type" value="Genomic_DNA"/>
</dbReference>
<dbReference type="Gene3D" id="3.10.20.10">
    <property type="match status" value="1"/>
</dbReference>
<keyword evidence="1 2" id="KW-0053">Apoptosis</keyword>
<dbReference type="PROSITE" id="PS51135">
    <property type="entry name" value="CIDE_N"/>
    <property type="match status" value="1"/>
</dbReference>
<sequence length="251" mass="28228">MDYALKPLSLLCPQSLSRYMSVGNSAEAMQLTASPPQPPRPHPRPYRVSTWNRALRKGVMAESLSDLLQKVRIALLIGGRITLTLDEDGTIVENEEFFQTLKEGTVFLALTKGQSWYPAKTPGYEFALTQRPGRCHDVACVTLDLYKTKPDDFIGCLNFRATLYGTYSISYDMHCYGARRLLKEALRWVLYSMQASGHLLLGTSAYMQQLLDSTKEEEGEREGSSGVPLLWLSSDTQEDIAVRTQLRPHLC</sequence>
<keyword evidence="5" id="KW-1185">Reference proteome</keyword>
<dbReference type="GO" id="GO:0042981">
    <property type="term" value="P:regulation of apoptotic process"/>
    <property type="evidence" value="ECO:0007669"/>
    <property type="project" value="TreeGrafter"/>
</dbReference>
<dbReference type="InterPro" id="IPR003508">
    <property type="entry name" value="CIDE-N_dom"/>
</dbReference>
<reference evidence="4" key="1">
    <citation type="journal article" date="2023" name="DNA Res.">
        <title>Chromosome-level genome assembly of Phrynocephalus forsythii using third-generation DNA sequencing and Hi-C analysis.</title>
        <authorList>
            <person name="Qi Y."/>
            <person name="Zhao W."/>
            <person name="Zhao Y."/>
            <person name="Niu C."/>
            <person name="Cao S."/>
            <person name="Zhang Y."/>
        </authorList>
    </citation>
    <scope>NUCLEOTIDE SEQUENCE</scope>
    <source>
        <tissue evidence="4">Muscle</tissue>
    </source>
</reference>
<dbReference type="AlphaFoldDB" id="A0A9Q0XC18"/>
<name>A0A9Q0XC18_9SAUR</name>
<comment type="caution">
    <text evidence="4">The sequence shown here is derived from an EMBL/GenBank/DDBJ whole genome shotgun (WGS) entry which is preliminary data.</text>
</comment>
<dbReference type="OrthoDB" id="6475906at2759"/>
<dbReference type="Proteomes" id="UP001142489">
    <property type="component" value="Unassembled WGS sequence"/>
</dbReference>
<protein>
    <recommendedName>
        <fullName evidence="3">CIDE-N domain-containing protein</fullName>
    </recommendedName>
</protein>
<gene>
    <name evidence="4" type="ORF">JRQ81_007581</name>
</gene>